<dbReference type="PANTHER" id="PTHR23527">
    <property type="entry name" value="BLL3282 PROTEIN"/>
    <property type="match status" value="1"/>
</dbReference>
<reference evidence="7 8" key="1">
    <citation type="submission" date="2016-10" db="EMBL/GenBank/DDBJ databases">
        <authorList>
            <person name="Cai Z."/>
        </authorList>
    </citation>
    <scope>NUCLEOTIDE SEQUENCE [LARGE SCALE GENOMIC DNA]</scope>
    <source>
        <strain evidence="7 8">CGMCC 1.10826</strain>
    </source>
</reference>
<feature type="transmembrane region" description="Helical" evidence="5">
    <location>
        <begin position="367"/>
        <end position="387"/>
    </location>
</feature>
<feature type="transmembrane region" description="Helical" evidence="5">
    <location>
        <begin position="84"/>
        <end position="104"/>
    </location>
</feature>
<dbReference type="OrthoDB" id="5189108at2"/>
<sequence>MATLPAGHGPPSGVSGSVWRAPGIPLLVAMTVLAFSGYAALLPVAPLWAVHGGADSVGAGLVNGVLMLVTVLTQLVVPSALRRVGWAPVLVAGMLLLGLPSAALGLSDGLLPVLVVSAVRGLGFGVVTVTGSALVAELVEPRRRGAAIGAYGLAIAGPQVLLLSAGPWIVEQLGYGPVFALGVLPALGAVPAALLARRLDHVPEAQERAPYLRLLRPMALLLAVTLAGGALITFMAPMSTSATLSTGALLLLTVAAAVARWRVGALADRFGPRPFLWPLVLLTAAGMTVVAWAVRDPQATAVVPLLLGAGLVGVSYGGLQNLTLVLAFRTVSRPHYGSASAVWNIGFDAGTGLGAVVVGMVAAGSSFTTALLVAAAVSLLTLPLTLVRRRTREG</sequence>
<dbReference type="Gene3D" id="1.20.1250.20">
    <property type="entry name" value="MFS general substrate transporter like domains"/>
    <property type="match status" value="1"/>
</dbReference>
<feature type="transmembrane region" description="Helical" evidence="5">
    <location>
        <begin position="148"/>
        <end position="169"/>
    </location>
</feature>
<keyword evidence="3 5" id="KW-1133">Transmembrane helix</keyword>
<dbReference type="RefSeq" id="WP_110853867.1">
    <property type="nucleotide sequence ID" value="NZ_QKLZ01000022.1"/>
</dbReference>
<evidence type="ECO:0000256" key="3">
    <source>
        <dbReference type="ARBA" id="ARBA00022989"/>
    </source>
</evidence>
<feature type="transmembrane region" description="Helical" evidence="5">
    <location>
        <begin position="110"/>
        <end position="136"/>
    </location>
</feature>
<organism evidence="7 8">
    <name type="scientific">Georgenia satyanarayanai</name>
    <dbReference type="NCBI Taxonomy" id="860221"/>
    <lineage>
        <taxon>Bacteria</taxon>
        <taxon>Bacillati</taxon>
        <taxon>Actinomycetota</taxon>
        <taxon>Actinomycetes</taxon>
        <taxon>Micrococcales</taxon>
        <taxon>Bogoriellaceae</taxon>
        <taxon>Georgenia</taxon>
    </lineage>
</organism>
<feature type="transmembrane region" description="Helical" evidence="5">
    <location>
        <begin position="306"/>
        <end position="328"/>
    </location>
</feature>
<name>A0A2Y9ASP7_9MICO</name>
<dbReference type="AlphaFoldDB" id="A0A2Y9ASP7"/>
<dbReference type="PROSITE" id="PS50850">
    <property type="entry name" value="MFS"/>
    <property type="match status" value="1"/>
</dbReference>
<dbReference type="Pfam" id="PF07690">
    <property type="entry name" value="MFS_1"/>
    <property type="match status" value="1"/>
</dbReference>
<proteinExistence type="predicted"/>
<evidence type="ECO:0000256" key="2">
    <source>
        <dbReference type="ARBA" id="ARBA00022692"/>
    </source>
</evidence>
<dbReference type="SUPFAM" id="SSF103473">
    <property type="entry name" value="MFS general substrate transporter"/>
    <property type="match status" value="1"/>
</dbReference>
<feature type="domain" description="Major facilitator superfamily (MFS) profile" evidence="6">
    <location>
        <begin position="209"/>
        <end position="394"/>
    </location>
</feature>
<feature type="transmembrane region" description="Helical" evidence="5">
    <location>
        <begin position="175"/>
        <end position="196"/>
    </location>
</feature>
<accession>A0A2Y9ASP7</accession>
<gene>
    <name evidence="7" type="ORF">SAMN05216184_1224</name>
</gene>
<comment type="subcellular location">
    <subcellularLocation>
        <location evidence="1">Cell membrane</location>
        <topology evidence="1">Multi-pass membrane protein</topology>
    </subcellularLocation>
</comment>
<dbReference type="Proteomes" id="UP000250222">
    <property type="component" value="Unassembled WGS sequence"/>
</dbReference>
<dbReference type="InterPro" id="IPR052952">
    <property type="entry name" value="MFS-Transporter"/>
</dbReference>
<feature type="transmembrane region" description="Helical" evidence="5">
    <location>
        <begin position="24"/>
        <end position="45"/>
    </location>
</feature>
<feature type="transmembrane region" description="Helical" evidence="5">
    <location>
        <begin position="340"/>
        <end position="361"/>
    </location>
</feature>
<dbReference type="InterPro" id="IPR020846">
    <property type="entry name" value="MFS_dom"/>
</dbReference>
<feature type="transmembrane region" description="Helical" evidence="5">
    <location>
        <begin position="242"/>
        <end position="263"/>
    </location>
</feature>
<evidence type="ECO:0000313" key="7">
    <source>
        <dbReference type="EMBL" id="SSA47086.1"/>
    </source>
</evidence>
<dbReference type="GO" id="GO:0022857">
    <property type="term" value="F:transmembrane transporter activity"/>
    <property type="evidence" value="ECO:0007669"/>
    <property type="project" value="InterPro"/>
</dbReference>
<evidence type="ECO:0000256" key="5">
    <source>
        <dbReference type="SAM" id="Phobius"/>
    </source>
</evidence>
<dbReference type="GO" id="GO:0005886">
    <property type="term" value="C:plasma membrane"/>
    <property type="evidence" value="ECO:0007669"/>
    <property type="project" value="UniProtKB-SubCell"/>
</dbReference>
<keyword evidence="2 5" id="KW-0812">Transmembrane</keyword>
<feature type="transmembrane region" description="Helical" evidence="5">
    <location>
        <begin position="275"/>
        <end position="294"/>
    </location>
</feature>
<dbReference type="InterPro" id="IPR011701">
    <property type="entry name" value="MFS"/>
</dbReference>
<keyword evidence="4 5" id="KW-0472">Membrane</keyword>
<evidence type="ECO:0000259" key="6">
    <source>
        <dbReference type="PROSITE" id="PS50850"/>
    </source>
</evidence>
<keyword evidence="8" id="KW-1185">Reference proteome</keyword>
<feature type="transmembrane region" description="Helical" evidence="5">
    <location>
        <begin position="57"/>
        <end position="77"/>
    </location>
</feature>
<dbReference type="InterPro" id="IPR036259">
    <property type="entry name" value="MFS_trans_sf"/>
</dbReference>
<feature type="transmembrane region" description="Helical" evidence="5">
    <location>
        <begin position="217"/>
        <end position="236"/>
    </location>
</feature>
<protein>
    <submittedName>
        <fullName evidence="7">Predicted arabinose efflux permease, MFS family</fullName>
    </submittedName>
</protein>
<evidence type="ECO:0000313" key="8">
    <source>
        <dbReference type="Proteomes" id="UP000250222"/>
    </source>
</evidence>
<dbReference type="EMBL" id="UETB01000022">
    <property type="protein sequence ID" value="SSA47086.1"/>
    <property type="molecule type" value="Genomic_DNA"/>
</dbReference>
<evidence type="ECO:0000256" key="4">
    <source>
        <dbReference type="ARBA" id="ARBA00023136"/>
    </source>
</evidence>
<evidence type="ECO:0000256" key="1">
    <source>
        <dbReference type="ARBA" id="ARBA00004651"/>
    </source>
</evidence>
<dbReference type="PANTHER" id="PTHR23527:SF1">
    <property type="entry name" value="BLL3282 PROTEIN"/>
    <property type="match status" value="1"/>
</dbReference>